<gene>
    <name evidence="2" type="ORF">U9M48_022170</name>
</gene>
<dbReference type="AlphaFoldDB" id="A0AAQ3TH58"/>
<sequence>MASSTTLRESVNNAWCFGEGGNRKSPISYRTGPLDYTPYVACKCGQKAALWISWSNNNPGHRYLKYYRVRSGGCDFIAWYEGRVESLFVHGLLVDLLDIVWELKKEQVELKDQLSDAVKNTEEQKLRMGRLLVAMEEGGHRDGDSDKNEMVQKKRPWLIAMWFAIAIVVVFKLVIMSQI</sequence>
<keyword evidence="1" id="KW-0472">Membrane</keyword>
<accession>A0AAQ3TH58</accession>
<evidence type="ECO:0008006" key="4">
    <source>
        <dbReference type="Google" id="ProtNLM"/>
    </source>
</evidence>
<evidence type="ECO:0000313" key="3">
    <source>
        <dbReference type="Proteomes" id="UP001341281"/>
    </source>
</evidence>
<reference evidence="2 3" key="1">
    <citation type="submission" date="2024-02" db="EMBL/GenBank/DDBJ databases">
        <title>High-quality chromosome-scale genome assembly of Pensacola bahiagrass (Paspalum notatum Flugge var. saurae).</title>
        <authorList>
            <person name="Vega J.M."/>
            <person name="Podio M."/>
            <person name="Orjuela J."/>
            <person name="Siena L.A."/>
            <person name="Pessino S.C."/>
            <person name="Combes M.C."/>
            <person name="Mariac C."/>
            <person name="Albertini E."/>
            <person name="Pupilli F."/>
            <person name="Ortiz J.P.A."/>
            <person name="Leblanc O."/>
        </authorList>
    </citation>
    <scope>NUCLEOTIDE SEQUENCE [LARGE SCALE GENOMIC DNA]</scope>
    <source>
        <strain evidence="2">R1</strain>
        <tissue evidence="2">Leaf</tissue>
    </source>
</reference>
<evidence type="ECO:0000313" key="2">
    <source>
        <dbReference type="EMBL" id="WVZ73919.1"/>
    </source>
</evidence>
<feature type="transmembrane region" description="Helical" evidence="1">
    <location>
        <begin position="157"/>
        <end position="175"/>
    </location>
</feature>
<dbReference type="Proteomes" id="UP001341281">
    <property type="component" value="Chromosome 05"/>
</dbReference>
<protein>
    <recommendedName>
        <fullName evidence="4">Zinc finger GRF-type domain-containing protein</fullName>
    </recommendedName>
</protein>
<keyword evidence="1" id="KW-1133">Transmembrane helix</keyword>
<keyword evidence="3" id="KW-1185">Reference proteome</keyword>
<dbReference type="PANTHER" id="PTHR33248">
    <property type="entry name" value="ZINC ION-BINDING PROTEIN"/>
    <property type="match status" value="1"/>
</dbReference>
<dbReference type="EMBL" id="CP144749">
    <property type="protein sequence ID" value="WVZ73919.1"/>
    <property type="molecule type" value="Genomic_DNA"/>
</dbReference>
<name>A0AAQ3TH58_PASNO</name>
<proteinExistence type="predicted"/>
<keyword evidence="1" id="KW-0812">Transmembrane</keyword>
<evidence type="ECO:0000256" key="1">
    <source>
        <dbReference type="SAM" id="Phobius"/>
    </source>
</evidence>
<organism evidence="2 3">
    <name type="scientific">Paspalum notatum var. saurae</name>
    <dbReference type="NCBI Taxonomy" id="547442"/>
    <lineage>
        <taxon>Eukaryota</taxon>
        <taxon>Viridiplantae</taxon>
        <taxon>Streptophyta</taxon>
        <taxon>Embryophyta</taxon>
        <taxon>Tracheophyta</taxon>
        <taxon>Spermatophyta</taxon>
        <taxon>Magnoliopsida</taxon>
        <taxon>Liliopsida</taxon>
        <taxon>Poales</taxon>
        <taxon>Poaceae</taxon>
        <taxon>PACMAD clade</taxon>
        <taxon>Panicoideae</taxon>
        <taxon>Andropogonodae</taxon>
        <taxon>Paspaleae</taxon>
        <taxon>Paspalinae</taxon>
        <taxon>Paspalum</taxon>
    </lineage>
</organism>